<dbReference type="InterPro" id="IPR022236">
    <property type="entry name" value="DUF3761"/>
</dbReference>
<keyword evidence="2" id="KW-0732">Signal</keyword>
<dbReference type="EMBL" id="JAESVB010000012">
    <property type="protein sequence ID" value="MCB8877332.1"/>
    <property type="molecule type" value="Genomic_DNA"/>
</dbReference>
<gene>
    <name evidence="3" type="ORF">ASILVAE211_19195</name>
</gene>
<proteinExistence type="predicted"/>
<feature type="compositionally biased region" description="Low complexity" evidence="1">
    <location>
        <begin position="69"/>
        <end position="87"/>
    </location>
</feature>
<reference evidence="3" key="2">
    <citation type="submission" date="2021-01" db="EMBL/GenBank/DDBJ databases">
        <authorList>
            <person name="Mieszkin S."/>
            <person name="Pouder E."/>
            <person name="Alain K."/>
        </authorList>
    </citation>
    <scope>NUCLEOTIDE SEQUENCE</scope>
    <source>
        <strain evidence="3">HW T2.11</strain>
    </source>
</reference>
<evidence type="ECO:0000313" key="3">
    <source>
        <dbReference type="EMBL" id="MCB8877332.1"/>
    </source>
</evidence>
<evidence type="ECO:0000256" key="2">
    <source>
        <dbReference type="SAM" id="SignalP"/>
    </source>
</evidence>
<evidence type="ECO:0000256" key="1">
    <source>
        <dbReference type="SAM" id="MobiDB-lite"/>
    </source>
</evidence>
<feature type="chain" id="PRO_5037470307" evidence="2">
    <location>
        <begin position="34"/>
        <end position="156"/>
    </location>
</feature>
<reference evidence="3" key="1">
    <citation type="journal article" date="2021" name="Microorganisms">
        <title>Acidisoma silvae sp. nov. and Acidisomacellulosilytica sp. nov., Two Acidophilic Bacteria Isolated from Decaying Wood, Hydrolyzing Cellulose and Producing Poly-3-hydroxybutyrate.</title>
        <authorList>
            <person name="Mieszkin S."/>
            <person name="Pouder E."/>
            <person name="Uroz S."/>
            <person name="Simon-Colin C."/>
            <person name="Alain K."/>
        </authorList>
    </citation>
    <scope>NUCLEOTIDE SEQUENCE</scope>
    <source>
        <strain evidence="3">HW T2.11</strain>
    </source>
</reference>
<organism evidence="3 4">
    <name type="scientific">Acidisoma silvae</name>
    <dbReference type="NCBI Taxonomy" id="2802396"/>
    <lineage>
        <taxon>Bacteria</taxon>
        <taxon>Pseudomonadati</taxon>
        <taxon>Pseudomonadota</taxon>
        <taxon>Alphaproteobacteria</taxon>
        <taxon>Acetobacterales</taxon>
        <taxon>Acidocellaceae</taxon>
        <taxon>Acidisoma</taxon>
    </lineage>
</organism>
<accession>A0A963YVX0</accession>
<sequence length="156" mass="15918">MFSLGSRLRMQLQVALIGSLWLLSPASVSLAFAQTSAPVTATCKDGTTFSGQTKRGACSRHGGVQTWTSAAAGPATAPSTAATAAPSMSPPAKPLAQSTSTPAKAPTSGQVWVNTASSVYHCPGTRYYGKTKAGEYMSETAAKAKGYRPSLGKVCG</sequence>
<dbReference type="RefSeq" id="WP_227322985.1">
    <property type="nucleotide sequence ID" value="NZ_JAESVB010000012.1"/>
</dbReference>
<comment type="caution">
    <text evidence="3">The sequence shown here is derived from an EMBL/GenBank/DDBJ whole genome shotgun (WGS) entry which is preliminary data.</text>
</comment>
<dbReference type="Pfam" id="PF12587">
    <property type="entry name" value="DUF3761"/>
    <property type="match status" value="1"/>
</dbReference>
<dbReference type="AlphaFoldDB" id="A0A963YVX0"/>
<keyword evidence="4" id="KW-1185">Reference proteome</keyword>
<feature type="region of interest" description="Disordered" evidence="1">
    <location>
        <begin position="69"/>
        <end position="108"/>
    </location>
</feature>
<feature type="compositionally biased region" description="Polar residues" evidence="1">
    <location>
        <begin position="97"/>
        <end position="108"/>
    </location>
</feature>
<protein>
    <submittedName>
        <fullName evidence="3">DUF3761 domain-containing protein</fullName>
    </submittedName>
</protein>
<evidence type="ECO:0000313" key="4">
    <source>
        <dbReference type="Proteomes" id="UP000708298"/>
    </source>
</evidence>
<feature type="signal peptide" evidence="2">
    <location>
        <begin position="1"/>
        <end position="33"/>
    </location>
</feature>
<name>A0A963YVX0_9PROT</name>
<dbReference type="Proteomes" id="UP000708298">
    <property type="component" value="Unassembled WGS sequence"/>
</dbReference>